<dbReference type="PANTHER" id="PTHR22930">
    <property type="match status" value="1"/>
</dbReference>
<evidence type="ECO:0000256" key="2">
    <source>
        <dbReference type="ARBA" id="ARBA00004123"/>
    </source>
</evidence>
<accession>A0A9Q1EWN8</accession>
<evidence type="ECO:0000256" key="6">
    <source>
        <dbReference type="ARBA" id="ARBA00022801"/>
    </source>
</evidence>
<dbReference type="AlphaFoldDB" id="A0A9Q1EWN8"/>
<feature type="compositionally biased region" description="Acidic residues" evidence="8">
    <location>
        <begin position="9"/>
        <end position="25"/>
    </location>
</feature>
<dbReference type="GO" id="GO:0005634">
    <property type="term" value="C:nucleus"/>
    <property type="evidence" value="ECO:0007669"/>
    <property type="project" value="UniProtKB-SubCell"/>
</dbReference>
<keyword evidence="6" id="KW-0378">Hydrolase</keyword>
<keyword evidence="5" id="KW-0479">Metal-binding</keyword>
<reference evidence="10" key="1">
    <citation type="journal article" date="2023" name="Science">
        <title>Genome structures resolve the early diversification of teleost fishes.</title>
        <authorList>
            <person name="Parey E."/>
            <person name="Louis A."/>
            <person name="Montfort J."/>
            <person name="Bouchez O."/>
            <person name="Roques C."/>
            <person name="Iampietro C."/>
            <person name="Lluch J."/>
            <person name="Castinel A."/>
            <person name="Donnadieu C."/>
            <person name="Desvignes T."/>
            <person name="Floi Bucao C."/>
            <person name="Jouanno E."/>
            <person name="Wen M."/>
            <person name="Mejri S."/>
            <person name="Dirks R."/>
            <person name="Jansen H."/>
            <person name="Henkel C."/>
            <person name="Chen W.J."/>
            <person name="Zahm M."/>
            <person name="Cabau C."/>
            <person name="Klopp C."/>
            <person name="Thompson A.W."/>
            <person name="Robinson-Rechavi M."/>
            <person name="Braasch I."/>
            <person name="Lecointre G."/>
            <person name="Bobe J."/>
            <person name="Postlethwait J.H."/>
            <person name="Berthelot C."/>
            <person name="Roest Crollius H."/>
            <person name="Guiguen Y."/>
        </authorList>
    </citation>
    <scope>NUCLEOTIDE SEQUENCE</scope>
    <source>
        <strain evidence="10">WJC10195</strain>
    </source>
</reference>
<proteinExistence type="inferred from homology"/>
<comment type="subcellular location">
    <subcellularLocation>
        <location evidence="2">Nucleus</location>
    </subcellularLocation>
</comment>
<comment type="caution">
    <text evidence="10">The sequence shown here is derived from an EMBL/GenBank/DDBJ whole genome shotgun (WGS) entry which is preliminary data.</text>
</comment>
<evidence type="ECO:0000256" key="5">
    <source>
        <dbReference type="ARBA" id="ARBA00022723"/>
    </source>
</evidence>
<dbReference type="Pfam" id="PF13359">
    <property type="entry name" value="DDE_Tnp_4"/>
    <property type="match status" value="1"/>
</dbReference>
<evidence type="ECO:0000256" key="1">
    <source>
        <dbReference type="ARBA" id="ARBA00001968"/>
    </source>
</evidence>
<evidence type="ECO:0000313" key="11">
    <source>
        <dbReference type="Proteomes" id="UP001152622"/>
    </source>
</evidence>
<dbReference type="EMBL" id="JAINUF010000011">
    <property type="protein sequence ID" value="KAJ8346457.1"/>
    <property type="molecule type" value="Genomic_DNA"/>
</dbReference>
<dbReference type="GO" id="GO:0046872">
    <property type="term" value="F:metal ion binding"/>
    <property type="evidence" value="ECO:0007669"/>
    <property type="project" value="UniProtKB-KW"/>
</dbReference>
<dbReference type="InterPro" id="IPR027806">
    <property type="entry name" value="HARBI1_dom"/>
</dbReference>
<feature type="domain" description="DDE Tnp4" evidence="9">
    <location>
        <begin position="49"/>
        <end position="135"/>
    </location>
</feature>
<evidence type="ECO:0000259" key="9">
    <source>
        <dbReference type="Pfam" id="PF13359"/>
    </source>
</evidence>
<keyword evidence="11" id="KW-1185">Reference proteome</keyword>
<organism evidence="10 11">
    <name type="scientific">Synaphobranchus kaupii</name>
    <name type="common">Kaup's arrowtooth eel</name>
    <dbReference type="NCBI Taxonomy" id="118154"/>
    <lineage>
        <taxon>Eukaryota</taxon>
        <taxon>Metazoa</taxon>
        <taxon>Chordata</taxon>
        <taxon>Craniata</taxon>
        <taxon>Vertebrata</taxon>
        <taxon>Euteleostomi</taxon>
        <taxon>Actinopterygii</taxon>
        <taxon>Neopterygii</taxon>
        <taxon>Teleostei</taxon>
        <taxon>Anguilliformes</taxon>
        <taxon>Synaphobranchidae</taxon>
        <taxon>Synaphobranchus</taxon>
    </lineage>
</organism>
<keyword evidence="4" id="KW-0540">Nuclease</keyword>
<evidence type="ECO:0000256" key="7">
    <source>
        <dbReference type="ARBA" id="ARBA00023242"/>
    </source>
</evidence>
<dbReference type="Proteomes" id="UP001152622">
    <property type="component" value="Chromosome 11"/>
</dbReference>
<sequence>MCFAIIPGDDSEFEGFEDESDEDTKDPDYTISSEDQHRDGDDAFMHLYPPRGYALLGDGGYPCLEDPIQIITPYREPVQGPVEARFNRHHSKARSIIERAFGLMKSRWRSILFSALEVHPTFAPKVVAACAVLHNICLADVDALEEERVSYEYYPDLVPILTQETPGQHLRARLAEQVSAPVSCPASLQDHIYFHCNTPL</sequence>
<dbReference type="PANTHER" id="PTHR22930:SF206">
    <property type="entry name" value="NUCLEASE HARBI1"/>
    <property type="match status" value="1"/>
</dbReference>
<dbReference type="InterPro" id="IPR045249">
    <property type="entry name" value="HARBI1-like"/>
</dbReference>
<evidence type="ECO:0000256" key="4">
    <source>
        <dbReference type="ARBA" id="ARBA00022722"/>
    </source>
</evidence>
<comment type="similarity">
    <text evidence="3">Belongs to the HARBI1 family.</text>
</comment>
<feature type="region of interest" description="Disordered" evidence="8">
    <location>
        <begin position="6"/>
        <end position="41"/>
    </location>
</feature>
<dbReference type="GO" id="GO:0004518">
    <property type="term" value="F:nuclease activity"/>
    <property type="evidence" value="ECO:0007669"/>
    <property type="project" value="UniProtKB-KW"/>
</dbReference>
<evidence type="ECO:0000256" key="8">
    <source>
        <dbReference type="SAM" id="MobiDB-lite"/>
    </source>
</evidence>
<dbReference type="GO" id="GO:0016787">
    <property type="term" value="F:hydrolase activity"/>
    <property type="evidence" value="ECO:0007669"/>
    <property type="project" value="UniProtKB-KW"/>
</dbReference>
<dbReference type="OrthoDB" id="8928178at2759"/>
<evidence type="ECO:0000313" key="10">
    <source>
        <dbReference type="EMBL" id="KAJ8346457.1"/>
    </source>
</evidence>
<evidence type="ECO:0000256" key="3">
    <source>
        <dbReference type="ARBA" id="ARBA00006958"/>
    </source>
</evidence>
<comment type="cofactor">
    <cofactor evidence="1">
        <name>a divalent metal cation</name>
        <dbReference type="ChEBI" id="CHEBI:60240"/>
    </cofactor>
</comment>
<name>A0A9Q1EWN8_SYNKA</name>
<gene>
    <name evidence="10" type="ORF">SKAU_G00278580</name>
</gene>
<keyword evidence="7" id="KW-0539">Nucleus</keyword>
<protein>
    <recommendedName>
        <fullName evidence="9">DDE Tnp4 domain-containing protein</fullName>
    </recommendedName>
</protein>